<proteinExistence type="inferred from homology"/>
<dbReference type="PROSITE" id="PS50972">
    <property type="entry name" value="PTERIN_BINDING"/>
    <property type="match status" value="1"/>
</dbReference>
<evidence type="ECO:0000256" key="3">
    <source>
        <dbReference type="ARBA" id="ARBA00004763"/>
    </source>
</evidence>
<dbReference type="EMBL" id="JAMQGP010000003">
    <property type="protein sequence ID" value="MCM2679669.1"/>
    <property type="molecule type" value="Genomic_DNA"/>
</dbReference>
<evidence type="ECO:0000256" key="14">
    <source>
        <dbReference type="RuleBase" id="RU361205"/>
    </source>
</evidence>
<evidence type="ECO:0000256" key="11">
    <source>
        <dbReference type="ARBA" id="ARBA00022909"/>
    </source>
</evidence>
<dbReference type="PANTHER" id="PTHR20941:SF1">
    <property type="entry name" value="FOLIC ACID SYNTHESIS PROTEIN FOL1"/>
    <property type="match status" value="1"/>
</dbReference>
<evidence type="ECO:0000256" key="8">
    <source>
        <dbReference type="ARBA" id="ARBA00022679"/>
    </source>
</evidence>
<keyword evidence="10 14" id="KW-0460">Magnesium</keyword>
<comment type="subunit">
    <text evidence="5">Homodimer.</text>
</comment>
<evidence type="ECO:0000256" key="10">
    <source>
        <dbReference type="ARBA" id="ARBA00022842"/>
    </source>
</evidence>
<reference evidence="16 17" key="1">
    <citation type="journal article" date="2013" name="Antonie Van Leeuwenhoek">
        <title>Echinimonas agarilytica gen. nov., sp. nov., a new gammaproteobacterium isolated from the sea urchin Strongylocentrotus intermedius.</title>
        <authorList>
            <person name="Nedashkovskaya O.I."/>
            <person name="Stenkova A.M."/>
            <person name="Zhukova N.V."/>
            <person name="Van Trappen S."/>
            <person name="Lee J.S."/>
            <person name="Kim S.B."/>
        </authorList>
    </citation>
    <scope>NUCLEOTIDE SEQUENCE [LARGE SCALE GENOMIC DNA]</scope>
    <source>
        <strain evidence="16 17">KMM 6351</strain>
    </source>
</reference>
<keyword evidence="9 14" id="KW-0479">Metal-binding</keyword>
<dbReference type="GO" id="GO:0046656">
    <property type="term" value="P:folic acid biosynthetic process"/>
    <property type="evidence" value="ECO:0007669"/>
    <property type="project" value="UniProtKB-KW"/>
</dbReference>
<dbReference type="InterPro" id="IPR045031">
    <property type="entry name" value="DHP_synth-like"/>
</dbReference>
<organism evidence="16 17">
    <name type="scientific">Echinimonas agarilytica</name>
    <dbReference type="NCBI Taxonomy" id="1215918"/>
    <lineage>
        <taxon>Bacteria</taxon>
        <taxon>Pseudomonadati</taxon>
        <taxon>Pseudomonadota</taxon>
        <taxon>Gammaproteobacteria</taxon>
        <taxon>Alteromonadales</taxon>
        <taxon>Echinimonadaceae</taxon>
        <taxon>Echinimonas</taxon>
    </lineage>
</organism>
<dbReference type="FunFam" id="3.20.20.20:FF:000004">
    <property type="entry name" value="Dihydropteroate synthase"/>
    <property type="match status" value="1"/>
</dbReference>
<dbReference type="InterPro" id="IPR011005">
    <property type="entry name" value="Dihydropteroate_synth-like_sf"/>
</dbReference>
<comment type="caution">
    <text evidence="16">The sequence shown here is derived from an EMBL/GenBank/DDBJ whole genome shotgun (WGS) entry which is preliminary data.</text>
</comment>
<evidence type="ECO:0000313" key="16">
    <source>
        <dbReference type="EMBL" id="MCM2679669.1"/>
    </source>
</evidence>
<dbReference type="PROSITE" id="PS00793">
    <property type="entry name" value="DHPS_2"/>
    <property type="match status" value="1"/>
</dbReference>
<dbReference type="PROSITE" id="PS00792">
    <property type="entry name" value="DHPS_1"/>
    <property type="match status" value="1"/>
</dbReference>
<evidence type="ECO:0000256" key="5">
    <source>
        <dbReference type="ARBA" id="ARBA00011738"/>
    </source>
</evidence>
<feature type="domain" description="Pterin-binding" evidence="15">
    <location>
        <begin position="14"/>
        <end position="266"/>
    </location>
</feature>
<dbReference type="AlphaFoldDB" id="A0AA41W5X6"/>
<dbReference type="InterPro" id="IPR000489">
    <property type="entry name" value="Pterin-binding_dom"/>
</dbReference>
<sequence length="276" mass="30073">MSDTTQTKIDFSKIQVMGILNVTPDSFSDGGSFNSIDNALAQAEQMVKDGATIIDIGGESTRPGADDVLEQQELDRVIPVIEAIRANFDIPISIDTVKTKVMLEAVNVGANMINDVMALQAAGAVDVAAQLKVPVCLMHMQGSPRTMQHNPQYDNVIADVEKFLLQRVEACLAAGIPKDLIILDPGFGFGKTLDHNITLLAHTSELLKHDYPILIGLSRKSMFGHLLNRDVSERLAASLAGVMVSVEQGATIFRVHDVRETVDSLRVWKAIKEKQK</sequence>
<dbReference type="Pfam" id="PF00809">
    <property type="entry name" value="Pterin_bind"/>
    <property type="match status" value="1"/>
</dbReference>
<dbReference type="RefSeq" id="WP_251261111.1">
    <property type="nucleotide sequence ID" value="NZ_JAMQGP010000003.1"/>
</dbReference>
<evidence type="ECO:0000313" key="17">
    <source>
        <dbReference type="Proteomes" id="UP001165393"/>
    </source>
</evidence>
<gene>
    <name evidence="16" type="primary">folP</name>
    <name evidence="16" type="ORF">NAF29_08310</name>
</gene>
<evidence type="ECO:0000256" key="6">
    <source>
        <dbReference type="ARBA" id="ARBA00012458"/>
    </source>
</evidence>
<protein>
    <recommendedName>
        <fullName evidence="7 14">Dihydropteroate synthase</fullName>
        <shortName evidence="14">DHPS</shortName>
        <ecNumber evidence="6 14">2.5.1.15</ecNumber>
    </recommendedName>
    <alternativeName>
        <fullName evidence="12 14">Dihydropteroate pyrophosphorylase</fullName>
    </alternativeName>
</protein>
<dbReference type="Proteomes" id="UP001165393">
    <property type="component" value="Unassembled WGS sequence"/>
</dbReference>
<evidence type="ECO:0000256" key="4">
    <source>
        <dbReference type="ARBA" id="ARBA00009503"/>
    </source>
</evidence>
<evidence type="ECO:0000256" key="7">
    <source>
        <dbReference type="ARBA" id="ARBA00016919"/>
    </source>
</evidence>
<name>A0AA41W5X6_9GAMM</name>
<keyword evidence="17" id="KW-1185">Reference proteome</keyword>
<evidence type="ECO:0000256" key="12">
    <source>
        <dbReference type="ARBA" id="ARBA00030193"/>
    </source>
</evidence>
<comment type="pathway">
    <text evidence="3 14">Cofactor biosynthesis; tetrahydrofolate biosynthesis; 7,8-dihydrofolate from 2-amino-4-hydroxy-6-hydroxymethyl-7,8-dihydropteridine diphosphate and 4-aminobenzoate: step 1/2.</text>
</comment>
<comment type="catalytic activity">
    <reaction evidence="1">
        <text>(7,8-dihydropterin-6-yl)methyl diphosphate + 4-aminobenzoate = 7,8-dihydropteroate + diphosphate</text>
        <dbReference type="Rhea" id="RHEA:19949"/>
        <dbReference type="ChEBI" id="CHEBI:17836"/>
        <dbReference type="ChEBI" id="CHEBI:17839"/>
        <dbReference type="ChEBI" id="CHEBI:33019"/>
        <dbReference type="ChEBI" id="CHEBI:72950"/>
        <dbReference type="EC" id="2.5.1.15"/>
    </reaction>
</comment>
<dbReference type="InterPro" id="IPR006390">
    <property type="entry name" value="DHP_synth_dom"/>
</dbReference>
<evidence type="ECO:0000256" key="2">
    <source>
        <dbReference type="ARBA" id="ARBA00001946"/>
    </source>
</evidence>
<dbReference type="GO" id="GO:0005829">
    <property type="term" value="C:cytosol"/>
    <property type="evidence" value="ECO:0007669"/>
    <property type="project" value="TreeGrafter"/>
</dbReference>
<accession>A0AA41W5X6</accession>
<dbReference type="CDD" id="cd00739">
    <property type="entry name" value="DHPS"/>
    <property type="match status" value="1"/>
</dbReference>
<evidence type="ECO:0000256" key="9">
    <source>
        <dbReference type="ARBA" id="ARBA00022723"/>
    </source>
</evidence>
<comment type="cofactor">
    <cofactor evidence="2 14">
        <name>Mg(2+)</name>
        <dbReference type="ChEBI" id="CHEBI:18420"/>
    </cofactor>
</comment>
<comment type="similarity">
    <text evidence="4 14">Belongs to the DHPS family.</text>
</comment>
<dbReference type="GO" id="GO:0004156">
    <property type="term" value="F:dihydropteroate synthase activity"/>
    <property type="evidence" value="ECO:0007669"/>
    <property type="project" value="UniProtKB-EC"/>
</dbReference>
<dbReference type="NCBIfam" id="TIGR01496">
    <property type="entry name" value="DHPS"/>
    <property type="match status" value="1"/>
</dbReference>
<evidence type="ECO:0000256" key="13">
    <source>
        <dbReference type="ARBA" id="ARBA00053449"/>
    </source>
</evidence>
<evidence type="ECO:0000259" key="15">
    <source>
        <dbReference type="PROSITE" id="PS50972"/>
    </source>
</evidence>
<dbReference type="SUPFAM" id="SSF51717">
    <property type="entry name" value="Dihydropteroate synthetase-like"/>
    <property type="match status" value="1"/>
</dbReference>
<dbReference type="EC" id="2.5.1.15" evidence="6 14"/>
<dbReference type="GO" id="GO:0046872">
    <property type="term" value="F:metal ion binding"/>
    <property type="evidence" value="ECO:0007669"/>
    <property type="project" value="UniProtKB-KW"/>
</dbReference>
<keyword evidence="8 14" id="KW-0808">Transferase</keyword>
<dbReference type="PANTHER" id="PTHR20941">
    <property type="entry name" value="FOLATE SYNTHESIS PROTEINS"/>
    <property type="match status" value="1"/>
</dbReference>
<evidence type="ECO:0000256" key="1">
    <source>
        <dbReference type="ARBA" id="ARBA00000012"/>
    </source>
</evidence>
<keyword evidence="11 14" id="KW-0289">Folate biosynthesis</keyword>
<dbReference type="GO" id="GO:0046654">
    <property type="term" value="P:tetrahydrofolate biosynthetic process"/>
    <property type="evidence" value="ECO:0007669"/>
    <property type="project" value="TreeGrafter"/>
</dbReference>
<dbReference type="Gene3D" id="3.20.20.20">
    <property type="entry name" value="Dihydropteroate synthase-like"/>
    <property type="match status" value="1"/>
</dbReference>
<comment type="function">
    <text evidence="13 14">Catalyzes the condensation of para-aminobenzoate (pABA) with 6-hydroxymethyl-7,8-dihydropterin diphosphate (DHPt-PP) to form 7,8-dihydropteroate (H2Pte), the immediate precursor of folate derivatives.</text>
</comment>